<dbReference type="SUPFAM" id="SSF46894">
    <property type="entry name" value="C-terminal effector domain of the bipartite response regulators"/>
    <property type="match status" value="1"/>
</dbReference>
<dbReference type="InterPro" id="IPR036388">
    <property type="entry name" value="WH-like_DNA-bd_sf"/>
</dbReference>
<dbReference type="InterPro" id="IPR013249">
    <property type="entry name" value="RNA_pol_sigma70_r4_t2"/>
</dbReference>
<dbReference type="GO" id="GO:0003677">
    <property type="term" value="F:DNA binding"/>
    <property type="evidence" value="ECO:0007669"/>
    <property type="project" value="InterPro"/>
</dbReference>
<dbReference type="Pfam" id="PF08281">
    <property type="entry name" value="Sigma70_r4_2"/>
    <property type="match status" value="1"/>
</dbReference>
<accession>A0A371R2R0</accession>
<dbReference type="EMBL" id="NMUE01000029">
    <property type="protein sequence ID" value="RFA94933.1"/>
    <property type="molecule type" value="Genomic_DNA"/>
</dbReference>
<feature type="region of interest" description="Disordered" evidence="1">
    <location>
        <begin position="112"/>
        <end position="135"/>
    </location>
</feature>
<dbReference type="SMART" id="SM00421">
    <property type="entry name" value="HTH_LUXR"/>
    <property type="match status" value="1"/>
</dbReference>
<dbReference type="Proteomes" id="UP000257123">
    <property type="component" value="Unassembled WGS sequence"/>
</dbReference>
<dbReference type="CDD" id="cd06170">
    <property type="entry name" value="LuxR_C_like"/>
    <property type="match status" value="1"/>
</dbReference>
<dbReference type="OrthoDB" id="28799at2157"/>
<dbReference type="InterPro" id="IPR016032">
    <property type="entry name" value="Sig_transdc_resp-reg_C-effctor"/>
</dbReference>
<dbReference type="EMBL" id="NMUF01000021">
    <property type="protein sequence ID" value="RFA98043.1"/>
    <property type="molecule type" value="Genomic_DNA"/>
</dbReference>
<evidence type="ECO:0000313" key="5">
    <source>
        <dbReference type="Proteomes" id="UP000256877"/>
    </source>
</evidence>
<dbReference type="RefSeq" id="WP_116421483.1">
    <property type="nucleotide sequence ID" value="NZ_NMUE01000029.1"/>
</dbReference>
<reference evidence="5 6" key="1">
    <citation type="submission" date="2017-07" db="EMBL/GenBank/DDBJ databases">
        <title>Draft genome sequence of aerobic hyperthermophilic archaea, Pyrobaculum aerophilum YKB31 and YKB32.</title>
        <authorList>
            <person name="Mochizuki T."/>
            <person name="Berliner A.J."/>
            <person name="Yoshida-Takashima Y."/>
            <person name="Takaki Y."/>
            <person name="Nunoura T."/>
            <person name="Takai K."/>
        </authorList>
    </citation>
    <scope>NUCLEOTIDE SEQUENCE [LARGE SCALE GENOMIC DNA]</scope>
    <source>
        <strain evidence="3 6">YKB31</strain>
        <strain evidence="4 5">YKB32</strain>
    </source>
</reference>
<feature type="domain" description="HTH luxR-type" evidence="2">
    <location>
        <begin position="1"/>
        <end position="63"/>
    </location>
</feature>
<evidence type="ECO:0000313" key="6">
    <source>
        <dbReference type="Proteomes" id="UP000257123"/>
    </source>
</evidence>
<evidence type="ECO:0000313" key="3">
    <source>
        <dbReference type="EMBL" id="RFA94933.1"/>
    </source>
</evidence>
<name>A0A371R2R0_9CREN</name>
<evidence type="ECO:0000256" key="1">
    <source>
        <dbReference type="SAM" id="MobiDB-lite"/>
    </source>
</evidence>
<dbReference type="Proteomes" id="UP000256877">
    <property type="component" value="Unassembled WGS sequence"/>
</dbReference>
<dbReference type="PRINTS" id="PR00038">
    <property type="entry name" value="HTHLUXR"/>
</dbReference>
<evidence type="ECO:0000259" key="2">
    <source>
        <dbReference type="PROSITE" id="PS50043"/>
    </source>
</evidence>
<dbReference type="Gene3D" id="1.10.10.10">
    <property type="entry name" value="Winged helix-like DNA-binding domain superfamily/Winged helix DNA-binding domain"/>
    <property type="match status" value="1"/>
</dbReference>
<dbReference type="GO" id="GO:0016987">
    <property type="term" value="F:sigma factor activity"/>
    <property type="evidence" value="ECO:0007669"/>
    <property type="project" value="InterPro"/>
</dbReference>
<evidence type="ECO:0000313" key="4">
    <source>
        <dbReference type="EMBL" id="RFA98043.1"/>
    </source>
</evidence>
<dbReference type="InterPro" id="IPR000792">
    <property type="entry name" value="Tscrpt_reg_LuxR_C"/>
</dbReference>
<dbReference type="PROSITE" id="PS50043">
    <property type="entry name" value="HTH_LUXR_2"/>
    <property type="match status" value="1"/>
</dbReference>
<dbReference type="AlphaFoldDB" id="A0A371R2R0"/>
<proteinExistence type="predicted"/>
<feature type="compositionally biased region" description="Basic and acidic residues" evidence="1">
    <location>
        <begin position="125"/>
        <end position="135"/>
    </location>
</feature>
<sequence length="156" mass="17403">MSVRLTETERKVAELYAKGMRPREIADRLGISINTVYKALSKARKTMEAESPPAAPHYYAFTTVVYVYPSLQQTLKISLTAAGTVIMHDIYDVVLKKLDEILTLLKGSGQTRRLSEPKAGAEGNGHSDGKYVPKDDHMPEALRRNVWISLLRSKAT</sequence>
<organism evidence="4 5">
    <name type="scientific">Pyrobaculum aerophilum</name>
    <dbReference type="NCBI Taxonomy" id="13773"/>
    <lineage>
        <taxon>Archaea</taxon>
        <taxon>Thermoproteota</taxon>
        <taxon>Thermoprotei</taxon>
        <taxon>Thermoproteales</taxon>
        <taxon>Thermoproteaceae</taxon>
        <taxon>Pyrobaculum</taxon>
    </lineage>
</organism>
<protein>
    <submittedName>
        <fullName evidence="4">Helix-turn-helix transcriptional regulator</fullName>
    </submittedName>
</protein>
<comment type="caution">
    <text evidence="4">The sequence shown here is derived from an EMBL/GenBank/DDBJ whole genome shotgun (WGS) entry which is preliminary data.</text>
</comment>
<dbReference type="GO" id="GO:0006352">
    <property type="term" value="P:DNA-templated transcription initiation"/>
    <property type="evidence" value="ECO:0007669"/>
    <property type="project" value="InterPro"/>
</dbReference>
<gene>
    <name evidence="3" type="ORF">CGL51_08810</name>
    <name evidence="4" type="ORF">CGL52_08280</name>
</gene>